<dbReference type="GO" id="GO:0003700">
    <property type="term" value="F:DNA-binding transcription factor activity"/>
    <property type="evidence" value="ECO:0007669"/>
    <property type="project" value="InterPro"/>
</dbReference>
<dbReference type="PANTHER" id="PTHR47977">
    <property type="entry name" value="RAS-RELATED PROTEIN RAB"/>
    <property type="match status" value="1"/>
</dbReference>
<dbReference type="Pfam" id="PF00071">
    <property type="entry name" value="Ras"/>
    <property type="match status" value="1"/>
</dbReference>
<dbReference type="EMBL" id="LAZR01063881">
    <property type="protein sequence ID" value="KKK58630.1"/>
    <property type="molecule type" value="Genomic_DNA"/>
</dbReference>
<keyword evidence="1" id="KW-0547">Nucleotide-binding</keyword>
<dbReference type="Gene3D" id="3.40.50.300">
    <property type="entry name" value="P-loop containing nucleotide triphosphate hydrolases"/>
    <property type="match status" value="1"/>
</dbReference>
<dbReference type="InterPro" id="IPR005225">
    <property type="entry name" value="Small_GTP-bd"/>
</dbReference>
<dbReference type="FunFam" id="3.40.50.300:FF:001447">
    <property type="entry name" value="Ras-related protein Rab-1B"/>
    <property type="match status" value="1"/>
</dbReference>
<comment type="caution">
    <text evidence="4">The sequence shown here is derived from an EMBL/GenBank/DDBJ whole genome shotgun (WGS) entry which is preliminary data.</text>
</comment>
<proteinExistence type="predicted"/>
<dbReference type="Gene3D" id="1.10.10.10">
    <property type="entry name" value="Winged helix-like DNA-binding domain superfamily/Winged helix DNA-binding domain"/>
    <property type="match status" value="1"/>
</dbReference>
<organism evidence="4">
    <name type="scientific">marine sediment metagenome</name>
    <dbReference type="NCBI Taxonomy" id="412755"/>
    <lineage>
        <taxon>unclassified sequences</taxon>
        <taxon>metagenomes</taxon>
        <taxon>ecological metagenomes</taxon>
    </lineage>
</organism>
<dbReference type="Pfam" id="PF01022">
    <property type="entry name" value="HTH_5"/>
    <property type="match status" value="1"/>
</dbReference>
<dbReference type="GO" id="GO:0003924">
    <property type="term" value="F:GTPase activity"/>
    <property type="evidence" value="ECO:0007669"/>
    <property type="project" value="InterPro"/>
</dbReference>
<protein>
    <recommendedName>
        <fullName evidence="3">HTH arsR-type domain-containing protein</fullName>
    </recommendedName>
</protein>
<reference evidence="4" key="1">
    <citation type="journal article" date="2015" name="Nature">
        <title>Complex archaea that bridge the gap between prokaryotes and eukaryotes.</title>
        <authorList>
            <person name="Spang A."/>
            <person name="Saw J.H."/>
            <person name="Jorgensen S.L."/>
            <person name="Zaremba-Niedzwiedzka K."/>
            <person name="Martijn J."/>
            <person name="Lind A.E."/>
            <person name="van Eijk R."/>
            <person name="Schleper C."/>
            <person name="Guy L."/>
            <person name="Ettema T.J."/>
        </authorList>
    </citation>
    <scope>NUCLEOTIDE SEQUENCE</scope>
</reference>
<dbReference type="SMART" id="SM00173">
    <property type="entry name" value="RAS"/>
    <property type="match status" value="1"/>
</dbReference>
<dbReference type="NCBIfam" id="TIGR00231">
    <property type="entry name" value="small_GTP"/>
    <property type="match status" value="1"/>
</dbReference>
<dbReference type="InterPro" id="IPR036388">
    <property type="entry name" value="WH-like_DNA-bd_sf"/>
</dbReference>
<dbReference type="SUPFAM" id="SSF46785">
    <property type="entry name" value="Winged helix' DNA-binding domain"/>
    <property type="match status" value="1"/>
</dbReference>
<dbReference type="InterPro" id="IPR011991">
    <property type="entry name" value="ArsR-like_HTH"/>
</dbReference>
<dbReference type="CDD" id="cd00154">
    <property type="entry name" value="Rab"/>
    <property type="match status" value="1"/>
</dbReference>
<dbReference type="InterPro" id="IPR050227">
    <property type="entry name" value="Rab"/>
</dbReference>
<dbReference type="SMART" id="SM00418">
    <property type="entry name" value="HTH_ARSR"/>
    <property type="match status" value="1"/>
</dbReference>
<feature type="non-terminal residue" evidence="4">
    <location>
        <position position="327"/>
    </location>
</feature>
<dbReference type="PROSITE" id="PS51421">
    <property type="entry name" value="RAS"/>
    <property type="match status" value="1"/>
</dbReference>
<dbReference type="InterPro" id="IPR036390">
    <property type="entry name" value="WH_DNA-bd_sf"/>
</dbReference>
<keyword evidence="2" id="KW-0342">GTP-binding</keyword>
<feature type="domain" description="HTH arsR-type" evidence="3">
    <location>
        <begin position="165"/>
        <end position="247"/>
    </location>
</feature>
<name>A0A0F8XCE4_9ZZZZ</name>
<evidence type="ECO:0000313" key="4">
    <source>
        <dbReference type="EMBL" id="KKK58630.1"/>
    </source>
</evidence>
<dbReference type="InterPro" id="IPR001845">
    <property type="entry name" value="HTH_ArsR_DNA-bd_dom"/>
</dbReference>
<dbReference type="SMART" id="SM00175">
    <property type="entry name" value="RAB"/>
    <property type="match status" value="1"/>
</dbReference>
<evidence type="ECO:0000256" key="2">
    <source>
        <dbReference type="ARBA" id="ARBA00023134"/>
    </source>
</evidence>
<dbReference type="GO" id="GO:0005525">
    <property type="term" value="F:GTP binding"/>
    <property type="evidence" value="ECO:0007669"/>
    <property type="project" value="UniProtKB-KW"/>
</dbReference>
<gene>
    <name evidence="4" type="ORF">LCGC14_3042500</name>
</gene>
<dbReference type="AlphaFoldDB" id="A0A0F8XCE4"/>
<dbReference type="PROSITE" id="PS51419">
    <property type="entry name" value="RAB"/>
    <property type="match status" value="1"/>
</dbReference>
<dbReference type="SUPFAM" id="SSF52540">
    <property type="entry name" value="P-loop containing nucleoside triphosphate hydrolases"/>
    <property type="match status" value="1"/>
</dbReference>
<evidence type="ECO:0000259" key="3">
    <source>
        <dbReference type="SMART" id="SM00418"/>
    </source>
</evidence>
<dbReference type="InterPro" id="IPR027417">
    <property type="entry name" value="P-loop_NTPase"/>
</dbReference>
<dbReference type="InterPro" id="IPR001806">
    <property type="entry name" value="Small_GTPase"/>
</dbReference>
<sequence>MGKSTLISKYFKESYIKGLTINPKDAIGVVFYQGTINVDGIKVILHIWEISGKDRFPFLFEQYVKGVAGGIFIYDITDELSLKNAKDRIKTIRRSKIISNLPILMVGNKADLEEERKISLESANKFAKSHNMIGVIETSAKSEYEPIKIFEAFARLILQFSQNKQIIDTFKKELNLRILILLSIYKELSLTEISYHLGKSKATISRHTRDLIKLNLIDSKTKDNELQPGTIKRKYYLLNQNFKSLITRKDFETGVVKDMLGIIAKKTYISKKLNLIATHILRYLEEIEISLLTGVAIESLPILDSISLFVEVIEQISIYFRFLTLNQ</sequence>
<dbReference type="PRINTS" id="PR00449">
    <property type="entry name" value="RASTRNSFRMNG"/>
</dbReference>
<dbReference type="CDD" id="cd00090">
    <property type="entry name" value="HTH_ARSR"/>
    <property type="match status" value="1"/>
</dbReference>
<evidence type="ECO:0000256" key="1">
    <source>
        <dbReference type="ARBA" id="ARBA00022741"/>
    </source>
</evidence>
<accession>A0A0F8XCE4</accession>